<name>A0A1I4GFC3_9RHOB</name>
<evidence type="ECO:0000256" key="5">
    <source>
        <dbReference type="ARBA" id="ARBA00022840"/>
    </source>
</evidence>
<dbReference type="GO" id="GO:0000049">
    <property type="term" value="F:tRNA binding"/>
    <property type="evidence" value="ECO:0007669"/>
    <property type="project" value="InterPro"/>
</dbReference>
<comment type="catalytic activity">
    <reaction evidence="8">
        <text>tRNA(Glu) + L-glutamate + ATP = L-glutamyl-tRNA(Glu) + AMP + diphosphate</text>
        <dbReference type="Rhea" id="RHEA:23540"/>
        <dbReference type="Rhea" id="RHEA-COMP:9663"/>
        <dbReference type="Rhea" id="RHEA-COMP:9680"/>
        <dbReference type="ChEBI" id="CHEBI:29985"/>
        <dbReference type="ChEBI" id="CHEBI:30616"/>
        <dbReference type="ChEBI" id="CHEBI:33019"/>
        <dbReference type="ChEBI" id="CHEBI:78442"/>
        <dbReference type="ChEBI" id="CHEBI:78520"/>
        <dbReference type="ChEBI" id="CHEBI:456215"/>
        <dbReference type="EC" id="6.1.1.17"/>
    </reaction>
</comment>
<organism evidence="10 11">
    <name type="scientific">Shimia haliotis</name>
    <dbReference type="NCBI Taxonomy" id="1280847"/>
    <lineage>
        <taxon>Bacteria</taxon>
        <taxon>Pseudomonadati</taxon>
        <taxon>Pseudomonadota</taxon>
        <taxon>Alphaproteobacteria</taxon>
        <taxon>Rhodobacterales</taxon>
        <taxon>Roseobacteraceae</taxon>
    </lineage>
</organism>
<dbReference type="PANTHER" id="PTHR43311">
    <property type="entry name" value="GLUTAMATE--TRNA LIGASE"/>
    <property type="match status" value="1"/>
</dbReference>
<dbReference type="GO" id="GO:0005829">
    <property type="term" value="C:cytosol"/>
    <property type="evidence" value="ECO:0007669"/>
    <property type="project" value="TreeGrafter"/>
</dbReference>
<dbReference type="InterPro" id="IPR000924">
    <property type="entry name" value="Glu/Gln-tRNA-synth"/>
</dbReference>
<comment type="similarity">
    <text evidence="1 8">Belongs to the class-I aminoacyl-tRNA synthetase family. Glutamate--tRNA ligase type 1 subfamily.</text>
</comment>
<dbReference type="GO" id="GO:0005524">
    <property type="term" value="F:ATP binding"/>
    <property type="evidence" value="ECO:0007669"/>
    <property type="project" value="UniProtKB-UniRule"/>
</dbReference>
<evidence type="ECO:0000313" key="10">
    <source>
        <dbReference type="EMBL" id="SFL28705.1"/>
    </source>
</evidence>
<keyword evidence="7 8" id="KW-0030">Aminoacyl-tRNA synthetase</keyword>
<dbReference type="EMBL" id="FOSZ01000008">
    <property type="protein sequence ID" value="SFL28705.1"/>
    <property type="molecule type" value="Genomic_DNA"/>
</dbReference>
<feature type="domain" description="Glutamyl/glutaminyl-tRNA synthetase class Ib catalytic" evidence="9">
    <location>
        <begin position="33"/>
        <end position="321"/>
    </location>
</feature>
<evidence type="ECO:0000313" key="11">
    <source>
        <dbReference type="Proteomes" id="UP000198851"/>
    </source>
</evidence>
<evidence type="ECO:0000256" key="4">
    <source>
        <dbReference type="ARBA" id="ARBA00022741"/>
    </source>
</evidence>
<dbReference type="InterPro" id="IPR008925">
    <property type="entry name" value="aa_tRNA-synth_I_cd-bd_sf"/>
</dbReference>
<feature type="binding site" evidence="8">
    <location>
        <position position="294"/>
    </location>
    <ligand>
        <name>ATP</name>
        <dbReference type="ChEBI" id="CHEBI:30616"/>
    </ligand>
</feature>
<evidence type="ECO:0000256" key="7">
    <source>
        <dbReference type="ARBA" id="ARBA00023146"/>
    </source>
</evidence>
<dbReference type="GO" id="GO:0006424">
    <property type="term" value="P:glutamyl-tRNA aminoacylation"/>
    <property type="evidence" value="ECO:0007669"/>
    <property type="project" value="UniProtKB-UniRule"/>
</dbReference>
<accession>A0A1I4GFC3</accession>
<evidence type="ECO:0000256" key="8">
    <source>
        <dbReference type="HAMAP-Rule" id="MF_00022"/>
    </source>
</evidence>
<dbReference type="Gene3D" id="3.40.50.620">
    <property type="entry name" value="HUPs"/>
    <property type="match status" value="1"/>
</dbReference>
<dbReference type="NCBIfam" id="TIGR00464">
    <property type="entry name" value="gltX_bact"/>
    <property type="match status" value="1"/>
</dbReference>
<dbReference type="HAMAP" id="MF_00022">
    <property type="entry name" value="Glu_tRNA_synth_type1"/>
    <property type="match status" value="1"/>
</dbReference>
<dbReference type="GO" id="GO:0004818">
    <property type="term" value="F:glutamate-tRNA ligase activity"/>
    <property type="evidence" value="ECO:0007669"/>
    <property type="project" value="UniProtKB-UniRule"/>
</dbReference>
<evidence type="ECO:0000256" key="3">
    <source>
        <dbReference type="ARBA" id="ARBA00022598"/>
    </source>
</evidence>
<dbReference type="Pfam" id="PF00749">
    <property type="entry name" value="tRNA-synt_1c"/>
    <property type="match status" value="1"/>
</dbReference>
<dbReference type="InterPro" id="IPR049940">
    <property type="entry name" value="GluQ/Sye"/>
</dbReference>
<sequence>MSNIVERIFPDHLPTPEELAQRFPKRDLPEGAMVTRVGPSPTGFMHIGTLYVGRLCAQFARQTGGVSILRIEDTDKKREVEGAVDFITHAFDHFGVSFDEGVGVDGADMGAYGPYRQSQRKEIYQAYVKHLLATGKAYPCFATGEELEAMRDKQQLRKMRTGYYGVWAEWRDRPEEDVQAALDAGIPFVIRFRSEGKIERKLKFEDLLFGERKLPENDQDIVIMKADGLPTYHFAHVVDDHLMGTTHVIRGDEWLSSVPTHLQLFEALEWETPKFAHIAPINKMDGTSRRKLSKRKDPEASVGYFEELGYSNEAVLDYLMTLADAGFEDWSNENPGTSSWEFPLTMRGLKGSSGPLFDFEKLGNISRNFVATLKSPAVYDRVLPWAEKHDADLADMLKADPDRARAIIAIERDEAQNVRKDIEKWSDVKAELEFFFDDRFTLSADEARGMIDYLDANELATLVSEFLEGYDPADDNATWFGKIKELGGAHGFAMRPKDFKKNPDDYKGTVAHVARVFRILLAGKERTPDLYSIMQVMGPDQVKARVSLVL</sequence>
<feature type="short sequence motif" description="'KMSKS' region" evidence="8">
    <location>
        <begin position="291"/>
        <end position="295"/>
    </location>
</feature>
<dbReference type="STRING" id="1280847.SAMN04488036_108132"/>
<keyword evidence="2 8" id="KW-0963">Cytoplasm</keyword>
<comment type="caution">
    <text evidence="8">Lacks conserved residue(s) required for the propagation of feature annotation.</text>
</comment>
<dbReference type="PRINTS" id="PR00987">
    <property type="entry name" value="TRNASYNTHGLU"/>
</dbReference>
<evidence type="ECO:0000256" key="2">
    <source>
        <dbReference type="ARBA" id="ARBA00022490"/>
    </source>
</evidence>
<reference evidence="11" key="1">
    <citation type="submission" date="2016-10" db="EMBL/GenBank/DDBJ databases">
        <authorList>
            <person name="Varghese N."/>
            <person name="Submissions S."/>
        </authorList>
    </citation>
    <scope>NUCLEOTIDE SEQUENCE [LARGE SCALE GENOMIC DNA]</scope>
    <source>
        <strain evidence="11">DSM 28453</strain>
    </source>
</reference>
<dbReference type="InterPro" id="IPR014729">
    <property type="entry name" value="Rossmann-like_a/b/a_fold"/>
</dbReference>
<dbReference type="AlphaFoldDB" id="A0A1I4GFC3"/>
<evidence type="ECO:0000256" key="6">
    <source>
        <dbReference type="ARBA" id="ARBA00022917"/>
    </source>
</evidence>
<dbReference type="EC" id="6.1.1.17" evidence="8"/>
<protein>
    <recommendedName>
        <fullName evidence="8">Glutamate--tRNA ligase</fullName>
        <ecNumber evidence="8">6.1.1.17</ecNumber>
    </recommendedName>
    <alternativeName>
        <fullName evidence="8">Glutamyl-tRNA synthetase</fullName>
        <shortName evidence="8">GluRS</shortName>
    </alternativeName>
</protein>
<dbReference type="InterPro" id="IPR020751">
    <property type="entry name" value="aa-tRNA-synth_I_codon-bd_sub2"/>
</dbReference>
<evidence type="ECO:0000256" key="1">
    <source>
        <dbReference type="ARBA" id="ARBA00007894"/>
    </source>
</evidence>
<evidence type="ECO:0000259" key="9">
    <source>
        <dbReference type="Pfam" id="PF00749"/>
    </source>
</evidence>
<feature type="short sequence motif" description="'HIGH' region" evidence="8">
    <location>
        <begin position="39"/>
        <end position="49"/>
    </location>
</feature>
<dbReference type="PROSITE" id="PS00178">
    <property type="entry name" value="AA_TRNA_LIGASE_I"/>
    <property type="match status" value="1"/>
</dbReference>
<dbReference type="Proteomes" id="UP000198851">
    <property type="component" value="Unassembled WGS sequence"/>
</dbReference>
<dbReference type="RefSeq" id="WP_212611555.1">
    <property type="nucleotide sequence ID" value="NZ_FOSZ01000008.1"/>
</dbReference>
<dbReference type="SUPFAM" id="SSF52374">
    <property type="entry name" value="Nucleotidylyl transferase"/>
    <property type="match status" value="1"/>
</dbReference>
<dbReference type="InterPro" id="IPR001412">
    <property type="entry name" value="aa-tRNA-synth_I_CS"/>
</dbReference>
<keyword evidence="3 8" id="KW-0436">Ligase</keyword>
<gene>
    <name evidence="8" type="primary">gltX</name>
    <name evidence="10" type="ORF">SAMN04488036_108132</name>
</gene>
<dbReference type="Gene3D" id="1.10.10.350">
    <property type="match status" value="1"/>
</dbReference>
<comment type="function">
    <text evidence="8">Catalyzes the attachment of glutamate to tRNA(Glu) in a two-step reaction: glutamate is first activated by ATP to form Glu-AMP and then transferred to the acceptor end of tRNA(Glu).</text>
</comment>
<keyword evidence="5 8" id="KW-0067">ATP-binding</keyword>
<comment type="subcellular location">
    <subcellularLocation>
        <location evidence="8">Cytoplasm</location>
    </subcellularLocation>
</comment>
<dbReference type="SUPFAM" id="SSF48163">
    <property type="entry name" value="An anticodon-binding domain of class I aminoacyl-tRNA synthetases"/>
    <property type="match status" value="1"/>
</dbReference>
<keyword evidence="4 8" id="KW-0547">Nucleotide-binding</keyword>
<keyword evidence="11" id="KW-1185">Reference proteome</keyword>
<proteinExistence type="inferred from homology"/>
<keyword evidence="6 8" id="KW-0648">Protein biosynthesis</keyword>
<dbReference type="InterPro" id="IPR004527">
    <property type="entry name" value="Glu-tRNA-ligase_bac/mito"/>
</dbReference>
<comment type="subunit">
    <text evidence="8">Monomer.</text>
</comment>
<dbReference type="PANTHER" id="PTHR43311:SF2">
    <property type="entry name" value="GLUTAMATE--TRNA LIGASE, MITOCHONDRIAL-RELATED"/>
    <property type="match status" value="1"/>
</dbReference>
<dbReference type="InterPro" id="IPR020058">
    <property type="entry name" value="Glu/Gln-tRNA-synth_Ib_cat-dom"/>
</dbReference>